<proteinExistence type="predicted"/>
<accession>A0A2A5B9F0</accession>
<comment type="caution">
    <text evidence="2">The sequence shown here is derived from an EMBL/GenBank/DDBJ whole genome shotgun (WGS) entry which is preliminary data.</text>
</comment>
<protein>
    <submittedName>
        <fullName evidence="2">Uncharacterized protein</fullName>
    </submittedName>
</protein>
<name>A0A2A5B9F0_9GAMM</name>
<organism evidence="2 3">
    <name type="scientific">SAR86 cluster bacterium</name>
    <dbReference type="NCBI Taxonomy" id="2030880"/>
    <lineage>
        <taxon>Bacteria</taxon>
        <taxon>Pseudomonadati</taxon>
        <taxon>Pseudomonadota</taxon>
        <taxon>Gammaproteobacteria</taxon>
        <taxon>SAR86 cluster</taxon>
    </lineage>
</organism>
<keyword evidence="1" id="KW-1133">Transmembrane helix</keyword>
<sequence>MIFSFLKLRKKTTAIVSGIAIALGSLWGVSIWQDVTAEEMLTVLLGTMLMLGGIMLAAILLIVVITLLRKALQKIMNSKSS</sequence>
<dbReference type="EMBL" id="NVVJ01000004">
    <property type="protein sequence ID" value="PCJ27951.1"/>
    <property type="molecule type" value="Genomic_DNA"/>
</dbReference>
<dbReference type="AlphaFoldDB" id="A0A2A5B9F0"/>
<gene>
    <name evidence="2" type="ORF">COA96_01960</name>
</gene>
<keyword evidence="1" id="KW-0812">Transmembrane</keyword>
<reference evidence="3" key="1">
    <citation type="submission" date="2017-08" db="EMBL/GenBank/DDBJ databases">
        <title>A dynamic microbial community with high functional redundancy inhabits the cold, oxic subseafloor aquifer.</title>
        <authorList>
            <person name="Tully B.J."/>
            <person name="Wheat C.G."/>
            <person name="Glazer B.T."/>
            <person name="Huber J.A."/>
        </authorList>
    </citation>
    <scope>NUCLEOTIDE SEQUENCE [LARGE SCALE GENOMIC DNA]</scope>
</reference>
<evidence type="ECO:0000313" key="3">
    <source>
        <dbReference type="Proteomes" id="UP000218327"/>
    </source>
</evidence>
<dbReference type="Proteomes" id="UP000218327">
    <property type="component" value="Unassembled WGS sequence"/>
</dbReference>
<feature type="transmembrane region" description="Helical" evidence="1">
    <location>
        <begin position="44"/>
        <end position="68"/>
    </location>
</feature>
<feature type="transmembrane region" description="Helical" evidence="1">
    <location>
        <begin position="12"/>
        <end position="32"/>
    </location>
</feature>
<evidence type="ECO:0000313" key="2">
    <source>
        <dbReference type="EMBL" id="PCJ27951.1"/>
    </source>
</evidence>
<keyword evidence="1" id="KW-0472">Membrane</keyword>
<evidence type="ECO:0000256" key="1">
    <source>
        <dbReference type="SAM" id="Phobius"/>
    </source>
</evidence>